<dbReference type="Pfam" id="PF02620">
    <property type="entry name" value="YceD"/>
    <property type="match status" value="1"/>
</dbReference>
<protein>
    <submittedName>
        <fullName evidence="1">DUF177 domain-containing protein</fullName>
    </submittedName>
</protein>
<dbReference type="Proteomes" id="UP001321492">
    <property type="component" value="Unassembled WGS sequence"/>
</dbReference>
<dbReference type="EMBL" id="JASJEV010000001">
    <property type="protein sequence ID" value="MDJ1156925.1"/>
    <property type="molecule type" value="Genomic_DNA"/>
</dbReference>
<proteinExistence type="predicted"/>
<accession>A0ABT7ACY8</accession>
<sequence length="192" mass="20676">MMTDRDHASRTAAPLTRVIEVAEIPPHGAEVVVEASAEERAAVAKMFGLPALHELTGSFHLRGTAKRMTVKGRVNAKLTQICVVSLEPFDTEIEEEVDVAFAAPRPGAERPGAHDEPAEVVISGDQDAVDPPDEIQDGRIDLGALTAEFLALGLAPYPRRPGVEFSFREEGEEKATPFAALAKLRDDSSNCH</sequence>
<evidence type="ECO:0000313" key="1">
    <source>
        <dbReference type="EMBL" id="MDJ1156925.1"/>
    </source>
</evidence>
<dbReference type="RefSeq" id="WP_283738916.1">
    <property type="nucleotide sequence ID" value="NZ_JASJEV010000001.1"/>
</dbReference>
<keyword evidence="2" id="KW-1185">Reference proteome</keyword>
<name>A0ABT7ACY8_9HYPH</name>
<dbReference type="InterPro" id="IPR003772">
    <property type="entry name" value="YceD"/>
</dbReference>
<comment type="caution">
    <text evidence="1">The sequence shown here is derived from an EMBL/GenBank/DDBJ whole genome shotgun (WGS) entry which is preliminary data.</text>
</comment>
<organism evidence="1 2">
    <name type="scientific">Chelatococcus albus</name>
    <dbReference type="NCBI Taxonomy" id="3047466"/>
    <lineage>
        <taxon>Bacteria</taxon>
        <taxon>Pseudomonadati</taxon>
        <taxon>Pseudomonadota</taxon>
        <taxon>Alphaproteobacteria</taxon>
        <taxon>Hyphomicrobiales</taxon>
        <taxon>Chelatococcaceae</taxon>
        <taxon>Chelatococcus</taxon>
    </lineage>
</organism>
<gene>
    <name evidence="1" type="ORF">QNA08_01540</name>
</gene>
<evidence type="ECO:0000313" key="2">
    <source>
        <dbReference type="Proteomes" id="UP001321492"/>
    </source>
</evidence>
<reference evidence="1 2" key="1">
    <citation type="submission" date="2023-05" db="EMBL/GenBank/DDBJ databases">
        <title>Chelatococcus sp. nov., a moderately thermophilic bacterium isolated from hot spring microbial mat.</title>
        <authorList>
            <person name="Hu C.-J."/>
            <person name="Li W.-J."/>
        </authorList>
    </citation>
    <scope>NUCLEOTIDE SEQUENCE [LARGE SCALE GENOMIC DNA]</scope>
    <source>
        <strain evidence="1 2">SYSU G07232</strain>
    </source>
</reference>